<sequence length="270" mass="30006">MSGVGEIASIVGLTDVALKGVHGLYNLIRDLRNVPEELQGLYDETASLQDKIARLEFLKGKDQAVSAEVAAVGIDAAIEKCETACEDFRKRIQGWVKSESPTLRERVRVLMHKSEIKRLTFTLWSTERRLEGAISILTLQLVHADKTEHDKRAEVDTICARFLEWKTEAKKERKQIGLAIVELDEDSDSEDARAELDEESRIANEFLRSCDDVVGKLKAMKLNQSIENIVSAGGANVQTGMPASVVDNVANQRIRGVYSAENSVVRVGIW</sequence>
<reference evidence="2" key="1">
    <citation type="submission" date="2023-08" db="EMBL/GenBank/DDBJ databases">
        <title>Black Yeasts Isolated from many extreme environments.</title>
        <authorList>
            <person name="Coleine C."/>
            <person name="Stajich J.E."/>
            <person name="Selbmann L."/>
        </authorList>
    </citation>
    <scope>NUCLEOTIDE SEQUENCE</scope>
    <source>
        <strain evidence="2">CCFEE 5810</strain>
    </source>
</reference>
<evidence type="ECO:0000259" key="1">
    <source>
        <dbReference type="Pfam" id="PF17111"/>
    </source>
</evidence>
<comment type="caution">
    <text evidence="2">The sequence shown here is derived from an EMBL/GenBank/DDBJ whole genome shotgun (WGS) entry which is preliminary data.</text>
</comment>
<protein>
    <recommendedName>
        <fullName evidence="1">Azaphilone pigments biosynthesis cluster protein L N-terminal domain-containing protein</fullName>
    </recommendedName>
</protein>
<organism evidence="2 3">
    <name type="scientific">Elasticomyces elasticus</name>
    <dbReference type="NCBI Taxonomy" id="574655"/>
    <lineage>
        <taxon>Eukaryota</taxon>
        <taxon>Fungi</taxon>
        <taxon>Dikarya</taxon>
        <taxon>Ascomycota</taxon>
        <taxon>Pezizomycotina</taxon>
        <taxon>Dothideomycetes</taxon>
        <taxon>Dothideomycetidae</taxon>
        <taxon>Mycosphaerellales</taxon>
        <taxon>Teratosphaeriaceae</taxon>
        <taxon>Elasticomyces</taxon>
    </lineage>
</organism>
<dbReference type="InterPro" id="IPR031348">
    <property type="entry name" value="PigL_N"/>
</dbReference>
<accession>A0AAN7ZYT9</accession>
<dbReference type="EMBL" id="JAVRQU010000020">
    <property type="protein sequence ID" value="KAK5692083.1"/>
    <property type="molecule type" value="Genomic_DNA"/>
</dbReference>
<evidence type="ECO:0000313" key="2">
    <source>
        <dbReference type="EMBL" id="KAK5692083.1"/>
    </source>
</evidence>
<proteinExistence type="predicted"/>
<evidence type="ECO:0000313" key="3">
    <source>
        <dbReference type="Proteomes" id="UP001310594"/>
    </source>
</evidence>
<dbReference type="AlphaFoldDB" id="A0AAN7ZYT9"/>
<dbReference type="Pfam" id="PF17111">
    <property type="entry name" value="PigL_N"/>
    <property type="match status" value="1"/>
</dbReference>
<dbReference type="Proteomes" id="UP001310594">
    <property type="component" value="Unassembled WGS sequence"/>
</dbReference>
<feature type="domain" description="Azaphilone pigments biosynthesis cluster protein L N-terminal" evidence="1">
    <location>
        <begin position="8"/>
        <end position="210"/>
    </location>
</feature>
<gene>
    <name evidence="2" type="ORF">LTR97_011256</name>
</gene>
<name>A0AAN7ZYT9_9PEZI</name>